<name>R9A1D2_9LEPT</name>
<dbReference type="AlphaFoldDB" id="R9A1D2"/>
<comment type="caution">
    <text evidence="1">The sequence shown here is derived from an EMBL/GenBank/DDBJ whole genome shotgun (WGS) entry which is preliminary data.</text>
</comment>
<evidence type="ECO:0000313" key="1">
    <source>
        <dbReference type="EMBL" id="EOQ96036.1"/>
    </source>
</evidence>
<dbReference type="Proteomes" id="UP000013984">
    <property type="component" value="Unassembled WGS sequence"/>
</dbReference>
<proteinExistence type="predicted"/>
<evidence type="ECO:0000313" key="2">
    <source>
        <dbReference type="Proteomes" id="UP000013984"/>
    </source>
</evidence>
<keyword evidence="2" id="KW-1185">Reference proteome</keyword>
<gene>
    <name evidence="1" type="ORF">LEP1GSC195_3479</name>
</gene>
<organism evidence="1 2">
    <name type="scientific">Leptospira wolbachii serovar Codice str. CDC</name>
    <dbReference type="NCBI Taxonomy" id="1218599"/>
    <lineage>
        <taxon>Bacteria</taxon>
        <taxon>Pseudomonadati</taxon>
        <taxon>Spirochaetota</taxon>
        <taxon>Spirochaetia</taxon>
        <taxon>Leptospirales</taxon>
        <taxon>Leptospiraceae</taxon>
        <taxon>Leptospira</taxon>
    </lineage>
</organism>
<sequence length="57" mass="6885">MFVFVSLDLFQILNDFLCHNKQEFYCLGFSVQLHFFTLFLIFPKNGLNWNFESGNWN</sequence>
<reference evidence="1" key="1">
    <citation type="submission" date="2013-04" db="EMBL/GenBank/DDBJ databases">
        <authorList>
            <person name="Harkins D.M."/>
            <person name="Durkin A.S."/>
            <person name="Brinkac L.M."/>
            <person name="Haft D.H."/>
            <person name="Selengut J.D."/>
            <person name="Sanka R."/>
            <person name="DePew J."/>
            <person name="Purushe J."/>
            <person name="Galloway R.L."/>
            <person name="Vinetz J.M."/>
            <person name="Sutton G.G."/>
            <person name="Nierman W.C."/>
            <person name="Fouts D.E."/>
        </authorList>
    </citation>
    <scope>NUCLEOTIDE SEQUENCE [LARGE SCALE GENOMIC DNA]</scope>
    <source>
        <strain evidence="1">CDC</strain>
    </source>
</reference>
<dbReference type="EMBL" id="AOGZ02000014">
    <property type="protein sequence ID" value="EOQ96036.1"/>
    <property type="molecule type" value="Genomic_DNA"/>
</dbReference>
<protein>
    <submittedName>
        <fullName evidence="1">Uncharacterized protein</fullName>
    </submittedName>
</protein>
<accession>R9A1D2</accession>